<evidence type="ECO:0000259" key="1">
    <source>
        <dbReference type="Pfam" id="PF10022"/>
    </source>
</evidence>
<feature type="domain" description="DUF2264" evidence="1">
    <location>
        <begin position="15"/>
        <end position="375"/>
    </location>
</feature>
<evidence type="ECO:0000313" key="3">
    <source>
        <dbReference type="EMBL" id="KAF2449126.1"/>
    </source>
</evidence>
<dbReference type="InterPro" id="IPR049349">
    <property type="entry name" value="DUF2264_N"/>
</dbReference>
<organism evidence="3 4">
    <name type="scientific">Karstenula rhodostoma CBS 690.94</name>
    <dbReference type="NCBI Taxonomy" id="1392251"/>
    <lineage>
        <taxon>Eukaryota</taxon>
        <taxon>Fungi</taxon>
        <taxon>Dikarya</taxon>
        <taxon>Ascomycota</taxon>
        <taxon>Pezizomycotina</taxon>
        <taxon>Dothideomycetes</taxon>
        <taxon>Pleosporomycetidae</taxon>
        <taxon>Pleosporales</taxon>
        <taxon>Massarineae</taxon>
        <taxon>Didymosphaeriaceae</taxon>
        <taxon>Karstenula</taxon>
    </lineage>
</organism>
<evidence type="ECO:0000259" key="2">
    <source>
        <dbReference type="Pfam" id="PF20938"/>
    </source>
</evidence>
<proteinExistence type="predicted"/>
<sequence length="694" mass="78313">MSPLSGFSDNEFRTYADFKDACLSLLRALKPYQSPGGARIRLPLVTGTHFDDVAAQLEGFARPLWAIGALLHGSCLIPQEYDDLAEPYVRGLANGTDPDHAEYWGPVVVRDQRMVEMEIISFALLAAPDAMFHQQTERAQNNIREWLKTLNEKDFPITNWLWFRVMTNLALVKVCGVPYDEVKSYMKEDLDQMQNFYLDEGWSADGFWNENGRQADYYSGSFAIQFSQLLYMKMAESFDPDRCRKFREKALLFASSFWRYFDKTGAAIPFGRSLTYRFAFAGFWSAVAFAEVDLPAPLNDWGVVKGLLLRHYRWWSTKSDIFNIDGTLTIGFAYPQMYMSEDYNSPQSPYWAMKSFAALGLGPDHPFWTAEEKPLPAADSDLTAQIRPAMQIVCRTENHHFLLSSGQFCPWPLKATEAKYGKFAYSSHFGFSVPTGSLIQQIAPDSTLALSKDDGDTWRVPWKVQDYRFDTAWLRRGCQILEEIPALRSIWRPWKDADIEVQTILVSPCKRWPDWYLRVHKIKNLGNSELTIRTVQGGFAIQGREDKVGGVLPSHTEETGAAEFLRGSDSGFPEGTQETASGALVYSNAGSSGIRSLISTDFQQSGAEVLKPDSNTNLIWQRTLIPTITGTTAISPGSSTDLVTAVFAVARRNVFEDEYSKVSIGERWEDIPEISHPTKDKAPSSDFIAFSHDL</sequence>
<accession>A0A9P4PUN9</accession>
<name>A0A9P4PUN9_9PLEO</name>
<dbReference type="OrthoDB" id="5150166at2759"/>
<evidence type="ECO:0000313" key="4">
    <source>
        <dbReference type="Proteomes" id="UP000799764"/>
    </source>
</evidence>
<reference evidence="3" key="1">
    <citation type="journal article" date="2020" name="Stud. Mycol.">
        <title>101 Dothideomycetes genomes: a test case for predicting lifestyles and emergence of pathogens.</title>
        <authorList>
            <person name="Haridas S."/>
            <person name="Albert R."/>
            <person name="Binder M."/>
            <person name="Bloem J."/>
            <person name="Labutti K."/>
            <person name="Salamov A."/>
            <person name="Andreopoulos B."/>
            <person name="Baker S."/>
            <person name="Barry K."/>
            <person name="Bills G."/>
            <person name="Bluhm B."/>
            <person name="Cannon C."/>
            <person name="Castanera R."/>
            <person name="Culley D."/>
            <person name="Daum C."/>
            <person name="Ezra D."/>
            <person name="Gonzalez J."/>
            <person name="Henrissat B."/>
            <person name="Kuo A."/>
            <person name="Liang C."/>
            <person name="Lipzen A."/>
            <person name="Lutzoni F."/>
            <person name="Magnuson J."/>
            <person name="Mondo S."/>
            <person name="Nolan M."/>
            <person name="Ohm R."/>
            <person name="Pangilinan J."/>
            <person name="Park H.-J."/>
            <person name="Ramirez L."/>
            <person name="Alfaro M."/>
            <person name="Sun H."/>
            <person name="Tritt A."/>
            <person name="Yoshinaga Y."/>
            <person name="Zwiers L.-H."/>
            <person name="Turgeon B."/>
            <person name="Goodwin S."/>
            <person name="Spatafora J."/>
            <person name="Crous P."/>
            <person name="Grigoriev I."/>
        </authorList>
    </citation>
    <scope>NUCLEOTIDE SEQUENCE</scope>
    <source>
        <strain evidence="3">CBS 690.94</strain>
    </source>
</reference>
<dbReference type="Proteomes" id="UP000799764">
    <property type="component" value="Unassembled WGS sequence"/>
</dbReference>
<dbReference type="PANTHER" id="PTHR35339">
    <property type="entry name" value="LINALOOL DEHYDRATASE_ISOMERASE DOMAIN-CONTAINING PROTEIN"/>
    <property type="match status" value="1"/>
</dbReference>
<dbReference type="AlphaFoldDB" id="A0A9P4PUN9"/>
<feature type="domain" description="DUF2264" evidence="2">
    <location>
        <begin position="385"/>
        <end position="675"/>
    </location>
</feature>
<protein>
    <recommendedName>
        <fullName evidence="5">DUF2264 domain-containing protein</fullName>
    </recommendedName>
</protein>
<dbReference type="PIRSF" id="PIRSF014753">
    <property type="entry name" value="UCP014753"/>
    <property type="match status" value="1"/>
</dbReference>
<dbReference type="Pfam" id="PF10022">
    <property type="entry name" value="DUF2264"/>
    <property type="match status" value="1"/>
</dbReference>
<keyword evidence="4" id="KW-1185">Reference proteome</keyword>
<dbReference type="InterPro" id="IPR049237">
    <property type="entry name" value="DUF2264_C"/>
</dbReference>
<dbReference type="InterPro" id="IPR016624">
    <property type="entry name" value="UCP014753"/>
</dbReference>
<evidence type="ECO:0008006" key="5">
    <source>
        <dbReference type="Google" id="ProtNLM"/>
    </source>
</evidence>
<dbReference type="PANTHER" id="PTHR35339:SF2">
    <property type="entry name" value="DUF2264 DOMAIN-CONTAINING PROTEIN-RELATED"/>
    <property type="match status" value="1"/>
</dbReference>
<comment type="caution">
    <text evidence="3">The sequence shown here is derived from an EMBL/GenBank/DDBJ whole genome shotgun (WGS) entry which is preliminary data.</text>
</comment>
<dbReference type="EMBL" id="MU001494">
    <property type="protein sequence ID" value="KAF2449126.1"/>
    <property type="molecule type" value="Genomic_DNA"/>
</dbReference>
<gene>
    <name evidence="3" type="ORF">P171DRAFT_469277</name>
</gene>
<dbReference type="Pfam" id="PF20938">
    <property type="entry name" value="DUF2264_C"/>
    <property type="match status" value="1"/>
</dbReference>